<gene>
    <name evidence="1" type="ORF">DPMN_094871</name>
</gene>
<dbReference type="AlphaFoldDB" id="A0A9D4L5G9"/>
<evidence type="ECO:0000313" key="2">
    <source>
        <dbReference type="Proteomes" id="UP000828390"/>
    </source>
</evidence>
<dbReference type="EMBL" id="JAIWYP010000003">
    <property type="protein sequence ID" value="KAH3852365.1"/>
    <property type="molecule type" value="Genomic_DNA"/>
</dbReference>
<dbReference type="Proteomes" id="UP000828390">
    <property type="component" value="Unassembled WGS sequence"/>
</dbReference>
<organism evidence="1 2">
    <name type="scientific">Dreissena polymorpha</name>
    <name type="common">Zebra mussel</name>
    <name type="synonym">Mytilus polymorpha</name>
    <dbReference type="NCBI Taxonomy" id="45954"/>
    <lineage>
        <taxon>Eukaryota</taxon>
        <taxon>Metazoa</taxon>
        <taxon>Spiralia</taxon>
        <taxon>Lophotrochozoa</taxon>
        <taxon>Mollusca</taxon>
        <taxon>Bivalvia</taxon>
        <taxon>Autobranchia</taxon>
        <taxon>Heteroconchia</taxon>
        <taxon>Euheterodonta</taxon>
        <taxon>Imparidentia</taxon>
        <taxon>Neoheterodontei</taxon>
        <taxon>Myida</taxon>
        <taxon>Dreissenoidea</taxon>
        <taxon>Dreissenidae</taxon>
        <taxon>Dreissena</taxon>
    </lineage>
</organism>
<sequence>MYGKDVMETLQQKHTSEYFELFRDFERLKRDFNYPLKRVIIKPPVALNDLYQEKNGKHIKDHLSSVPNYGNTVKWRGRDKMEIDPIVVENFFTQALDKATEHMKSLFAQPALQDVKTLIMVGGFSESGLLQTIIKQSFPDKQIIVPCDQGLAILKGAVIFGHDPSVMTERRSRYTYGVSTSKPFNADSHPQLKKTTDDEGKEYCSDCFDVHVTAGQEVALGSSNVVRSYSPFNKNQTKLGFSFYASTDKNPSYVTDPNCILIGHHSVDINSSGDDRSVSVNMIFGDTELRVEAIENATQKPSKCTLNFLG</sequence>
<dbReference type="PANTHER" id="PTHR14187">
    <property type="entry name" value="ALPHA KINASE/ELONGATION FACTOR 2 KINASE"/>
    <property type="match status" value="1"/>
</dbReference>
<reference evidence="1" key="1">
    <citation type="journal article" date="2019" name="bioRxiv">
        <title>The Genome of the Zebra Mussel, Dreissena polymorpha: A Resource for Invasive Species Research.</title>
        <authorList>
            <person name="McCartney M.A."/>
            <person name="Auch B."/>
            <person name="Kono T."/>
            <person name="Mallez S."/>
            <person name="Zhang Y."/>
            <person name="Obille A."/>
            <person name="Becker A."/>
            <person name="Abrahante J.E."/>
            <person name="Garbe J."/>
            <person name="Badalamenti J.P."/>
            <person name="Herman A."/>
            <person name="Mangelson H."/>
            <person name="Liachko I."/>
            <person name="Sullivan S."/>
            <person name="Sone E.D."/>
            <person name="Koren S."/>
            <person name="Silverstein K.A.T."/>
            <person name="Beckman K.B."/>
            <person name="Gohl D.M."/>
        </authorList>
    </citation>
    <scope>NUCLEOTIDE SEQUENCE</scope>
    <source>
        <strain evidence="1">Duluth1</strain>
        <tissue evidence="1">Whole animal</tissue>
    </source>
</reference>
<accession>A0A9D4L5G9</accession>
<name>A0A9D4L5G9_DREPO</name>
<dbReference type="InterPro" id="IPR043129">
    <property type="entry name" value="ATPase_NBD"/>
</dbReference>
<keyword evidence="2" id="KW-1185">Reference proteome</keyword>
<comment type="caution">
    <text evidence="1">The sequence shown here is derived from an EMBL/GenBank/DDBJ whole genome shotgun (WGS) entry which is preliminary data.</text>
</comment>
<dbReference type="SUPFAM" id="SSF53067">
    <property type="entry name" value="Actin-like ATPase domain"/>
    <property type="match status" value="1"/>
</dbReference>
<dbReference type="PANTHER" id="PTHR14187:SF5">
    <property type="entry name" value="HEAT SHOCK 70 KDA PROTEIN 12A"/>
    <property type="match status" value="1"/>
</dbReference>
<evidence type="ECO:0000313" key="1">
    <source>
        <dbReference type="EMBL" id="KAH3852365.1"/>
    </source>
</evidence>
<reference evidence="1" key="2">
    <citation type="submission" date="2020-11" db="EMBL/GenBank/DDBJ databases">
        <authorList>
            <person name="McCartney M.A."/>
            <person name="Auch B."/>
            <person name="Kono T."/>
            <person name="Mallez S."/>
            <person name="Becker A."/>
            <person name="Gohl D.M."/>
            <person name="Silverstein K.A.T."/>
            <person name="Koren S."/>
            <person name="Bechman K.B."/>
            <person name="Herman A."/>
            <person name="Abrahante J.E."/>
            <person name="Garbe J."/>
        </authorList>
    </citation>
    <scope>NUCLEOTIDE SEQUENCE</scope>
    <source>
        <strain evidence="1">Duluth1</strain>
        <tissue evidence="1">Whole animal</tissue>
    </source>
</reference>
<protein>
    <submittedName>
        <fullName evidence="1">Uncharacterized protein</fullName>
    </submittedName>
</protein>
<proteinExistence type="predicted"/>